<reference evidence="3" key="1">
    <citation type="journal article" date="2019" name="Int. J. Syst. Evol. Microbiol.">
        <title>The Global Catalogue of Microorganisms (GCM) 10K type strain sequencing project: providing services to taxonomists for standard genome sequencing and annotation.</title>
        <authorList>
            <consortium name="The Broad Institute Genomics Platform"/>
            <consortium name="The Broad Institute Genome Sequencing Center for Infectious Disease"/>
            <person name="Wu L."/>
            <person name="Ma J."/>
        </authorList>
    </citation>
    <scope>NUCLEOTIDE SEQUENCE [LARGE SCALE GENOMIC DNA]</scope>
    <source>
        <strain evidence="3">KCTC 42211</strain>
    </source>
</reference>
<gene>
    <name evidence="2" type="ORF">ACFOM9_07145</name>
</gene>
<comment type="caution">
    <text evidence="2">The sequence shown here is derived from an EMBL/GenBank/DDBJ whole genome shotgun (WGS) entry which is preliminary data.</text>
</comment>
<dbReference type="EMBL" id="JBHRYF010000003">
    <property type="protein sequence ID" value="MFC3659851.1"/>
    <property type="molecule type" value="Genomic_DNA"/>
</dbReference>
<proteinExistence type="predicted"/>
<keyword evidence="3" id="KW-1185">Reference proteome</keyword>
<feature type="region of interest" description="Disordered" evidence="1">
    <location>
        <begin position="1"/>
        <end position="74"/>
    </location>
</feature>
<organism evidence="2 3">
    <name type="scientific">Luteimonas notoginsengisoli</name>
    <dbReference type="NCBI Taxonomy" id="1578200"/>
    <lineage>
        <taxon>Bacteria</taxon>
        <taxon>Pseudomonadati</taxon>
        <taxon>Pseudomonadota</taxon>
        <taxon>Gammaproteobacteria</taxon>
        <taxon>Lysobacterales</taxon>
        <taxon>Lysobacteraceae</taxon>
        <taxon>Luteimonas</taxon>
    </lineage>
</organism>
<protein>
    <submittedName>
        <fullName evidence="2">Uncharacterized protein</fullName>
    </submittedName>
</protein>
<feature type="compositionally biased region" description="Gly residues" evidence="1">
    <location>
        <begin position="65"/>
        <end position="74"/>
    </location>
</feature>
<evidence type="ECO:0000313" key="2">
    <source>
        <dbReference type="EMBL" id="MFC3659851.1"/>
    </source>
</evidence>
<feature type="compositionally biased region" description="Basic and acidic residues" evidence="1">
    <location>
        <begin position="1"/>
        <end position="12"/>
    </location>
</feature>
<sequence>MNKPDQQDDSSRKTGNLQDPPNGPSNVPAGHPRREGNEVTGTHQPQPPSGLRPDLDEAGEDGRGGDGGGVDKSM</sequence>
<accession>A0ABV7UT99</accession>
<name>A0ABV7UT99_9GAMM</name>
<evidence type="ECO:0000313" key="3">
    <source>
        <dbReference type="Proteomes" id="UP001595724"/>
    </source>
</evidence>
<dbReference type="RefSeq" id="WP_386708240.1">
    <property type="nucleotide sequence ID" value="NZ_JBHRYF010000003.1"/>
</dbReference>
<evidence type="ECO:0000256" key="1">
    <source>
        <dbReference type="SAM" id="MobiDB-lite"/>
    </source>
</evidence>
<dbReference type="Proteomes" id="UP001595724">
    <property type="component" value="Unassembled WGS sequence"/>
</dbReference>